<evidence type="ECO:0000313" key="2">
    <source>
        <dbReference type="Proteomes" id="UP001229952"/>
    </source>
</evidence>
<keyword evidence="2" id="KW-1185">Reference proteome</keyword>
<organism evidence="1 2">
    <name type="scientific">Streptomyces laculatispora</name>
    <dbReference type="NCBI Taxonomy" id="887464"/>
    <lineage>
        <taxon>Bacteria</taxon>
        <taxon>Bacillati</taxon>
        <taxon>Actinomycetota</taxon>
        <taxon>Actinomycetes</taxon>
        <taxon>Kitasatosporales</taxon>
        <taxon>Streptomycetaceae</taxon>
        <taxon>Streptomyces</taxon>
    </lineage>
</organism>
<protein>
    <recommendedName>
        <fullName evidence="3">Uridine kinase</fullName>
    </recommendedName>
</protein>
<evidence type="ECO:0000313" key="1">
    <source>
        <dbReference type="EMBL" id="WLQ44287.1"/>
    </source>
</evidence>
<dbReference type="InterPro" id="IPR027417">
    <property type="entry name" value="P-loop_NTPase"/>
</dbReference>
<proteinExistence type="predicted"/>
<dbReference type="Proteomes" id="UP001229952">
    <property type="component" value="Chromosome"/>
</dbReference>
<gene>
    <name evidence="1" type="ORF">P8A22_32890</name>
</gene>
<dbReference type="EMBL" id="CP120992">
    <property type="protein sequence ID" value="WLQ44287.1"/>
    <property type="molecule type" value="Genomic_DNA"/>
</dbReference>
<dbReference type="RefSeq" id="WP_306091612.1">
    <property type="nucleotide sequence ID" value="NZ_CP120992.1"/>
</dbReference>
<name>A0ABY9IBN8_9ACTN</name>
<accession>A0ABY9IBN8</accession>
<sequence>MNDLSLHASWLRTLPPSCGPVRLIAVDGHAGSGKSTLAARLAAVLDGAPVLHLDDLATHEDPFDWTDRLRDQVIEPLSHGDRAHYEPYDWTARSFGPPRSLEPAPVVLVEGVGAGRRALRPFLAHLLWMDLPAAESWERGRRRDGPALTAFWDDWTAAEMAHFSADPSRPSADVLVRQLPVGYEWLKGSGATAGVNHSVTHRDHFAPPY</sequence>
<dbReference type="SUPFAM" id="SSF52540">
    <property type="entry name" value="P-loop containing nucleoside triphosphate hydrolases"/>
    <property type="match status" value="1"/>
</dbReference>
<dbReference type="Gene3D" id="3.40.50.300">
    <property type="entry name" value="P-loop containing nucleotide triphosphate hydrolases"/>
    <property type="match status" value="1"/>
</dbReference>
<reference evidence="1 2" key="1">
    <citation type="submission" date="2023-03" db="EMBL/GenBank/DDBJ databases">
        <title>Isolation and description of six Streptomyces strains from soil environments, able to metabolize different microbial glucans.</title>
        <authorList>
            <person name="Widen T."/>
            <person name="Larsbrink J."/>
        </authorList>
    </citation>
    <scope>NUCLEOTIDE SEQUENCE [LARGE SCALE GENOMIC DNA]</scope>
    <source>
        <strain evidence="1 2">Mut2</strain>
    </source>
</reference>
<evidence type="ECO:0008006" key="3">
    <source>
        <dbReference type="Google" id="ProtNLM"/>
    </source>
</evidence>